<sequence length="140" mass="15895">MKKTISRIFIVFLVGLFSLACSNDDDNESKNELKPEETIIGTWELRNREPDGIDICEFSSYFSFLDNKTINGEVYAGDEPSECASINISGSWEFEGGSKFMIQIDGKPDVVEVEINFPNNNTMEMSSQKEGYSEFYARKK</sequence>
<accession>A0A840ESZ3</accession>
<dbReference type="Pfam" id="PF13648">
    <property type="entry name" value="Lipocalin_4"/>
    <property type="match status" value="1"/>
</dbReference>
<protein>
    <recommendedName>
        <fullName evidence="2">Lipocalin-like domain-containing protein</fullName>
    </recommendedName>
</protein>
<dbReference type="PROSITE" id="PS51257">
    <property type="entry name" value="PROKAR_LIPOPROTEIN"/>
    <property type="match status" value="1"/>
</dbReference>
<dbReference type="AlphaFoldDB" id="A0A840ESZ3"/>
<keyword evidence="1" id="KW-0732">Signal</keyword>
<organism evidence="3 4">
    <name type="scientific">Mesonia hippocampi</name>
    <dbReference type="NCBI Taxonomy" id="1628250"/>
    <lineage>
        <taxon>Bacteria</taxon>
        <taxon>Pseudomonadati</taxon>
        <taxon>Bacteroidota</taxon>
        <taxon>Flavobacteriia</taxon>
        <taxon>Flavobacteriales</taxon>
        <taxon>Flavobacteriaceae</taxon>
        <taxon>Mesonia</taxon>
    </lineage>
</organism>
<evidence type="ECO:0000313" key="3">
    <source>
        <dbReference type="EMBL" id="MBB4118526.1"/>
    </source>
</evidence>
<dbReference type="Proteomes" id="UP000553034">
    <property type="component" value="Unassembled WGS sequence"/>
</dbReference>
<evidence type="ECO:0000313" key="4">
    <source>
        <dbReference type="Proteomes" id="UP000553034"/>
    </source>
</evidence>
<evidence type="ECO:0000256" key="1">
    <source>
        <dbReference type="SAM" id="SignalP"/>
    </source>
</evidence>
<keyword evidence="4" id="KW-1185">Reference proteome</keyword>
<evidence type="ECO:0000259" key="2">
    <source>
        <dbReference type="Pfam" id="PF13648"/>
    </source>
</evidence>
<name>A0A840ESZ3_9FLAO</name>
<proteinExistence type="predicted"/>
<dbReference type="RefSeq" id="WP_183476674.1">
    <property type="nucleotide sequence ID" value="NZ_JACIFO010000002.1"/>
</dbReference>
<gene>
    <name evidence="3" type="ORF">GGR32_000800</name>
</gene>
<reference evidence="3 4" key="1">
    <citation type="submission" date="2020-08" db="EMBL/GenBank/DDBJ databases">
        <title>Genomic Encyclopedia of Type Strains, Phase IV (KMG-IV): sequencing the most valuable type-strain genomes for metagenomic binning, comparative biology and taxonomic classification.</title>
        <authorList>
            <person name="Goeker M."/>
        </authorList>
    </citation>
    <scope>NUCLEOTIDE SEQUENCE [LARGE SCALE GENOMIC DNA]</scope>
    <source>
        <strain evidence="3 4">DSM 29568</strain>
    </source>
</reference>
<dbReference type="EMBL" id="JACIFO010000002">
    <property type="protein sequence ID" value="MBB4118526.1"/>
    <property type="molecule type" value="Genomic_DNA"/>
</dbReference>
<comment type="caution">
    <text evidence="3">The sequence shown here is derived from an EMBL/GenBank/DDBJ whole genome shotgun (WGS) entry which is preliminary data.</text>
</comment>
<feature type="chain" id="PRO_5032691405" description="Lipocalin-like domain-containing protein" evidence="1">
    <location>
        <begin position="23"/>
        <end position="140"/>
    </location>
</feature>
<feature type="signal peptide" evidence="1">
    <location>
        <begin position="1"/>
        <end position="22"/>
    </location>
</feature>
<dbReference type="InterPro" id="IPR024311">
    <property type="entry name" value="Lipocalin-like"/>
</dbReference>
<feature type="domain" description="Lipocalin-like" evidence="2">
    <location>
        <begin position="39"/>
        <end position="124"/>
    </location>
</feature>